<protein>
    <submittedName>
        <fullName evidence="3">Extracellular solute-binding protein</fullName>
    </submittedName>
</protein>
<accession>A0A831TCI2</accession>
<dbReference type="NCBIfam" id="TIGR01409">
    <property type="entry name" value="TAT_signal_seq"/>
    <property type="match status" value="1"/>
</dbReference>
<dbReference type="PANTHER" id="PTHR43649">
    <property type="entry name" value="ARABINOSE-BINDING PROTEIN-RELATED"/>
    <property type="match status" value="1"/>
</dbReference>
<sequence>MRADKGVRPDRGPAKWPRVDRRRWEVFQMGTRVSTIGSRILAGQMSRRGFLKAAAVFGGAAVTGTLAAGCRRQAGGPTKLVVLTHWGAQPQKDVLEPIFKKYQEENPRIQIEHQTVEFGELLNRITTGRLGGVAPDIYHFYNLWLPEFVASDLLQVPPDNVINEIRQGYSESTVNGVTYRTRIWGFPTEVNSYLLLSNRQLLQEAGVETPPATWDELLEGAPKLTKKDASGKATQTGFAFSRGWDSGVVHPFTCLLWSNGGDYVAEDYSRVRFNEPPGVETLELELELIRSGGADLGFAGPGSSGAQDDFLAGRVGMVIMANWYGASLRAGLPGGIENVIVSPVPHSAKGSSTTLQYNWLWGVDKNSKNAEAAWEFLTWLNTPKDSGSSPMGDYLTTGLNAIPARLSDQEAHADLLGDAFVKPFVESLRSSRTEPIIPGAQEIKTSLQKQIEAAWFGEKGAQEALDTAAEEANRILAEKRQQ</sequence>
<dbReference type="PANTHER" id="PTHR43649:SF12">
    <property type="entry name" value="DIACETYLCHITOBIOSE BINDING PROTEIN DASA"/>
    <property type="match status" value="1"/>
</dbReference>
<evidence type="ECO:0000256" key="1">
    <source>
        <dbReference type="ARBA" id="ARBA00004418"/>
    </source>
</evidence>
<dbReference type="Pfam" id="PF01547">
    <property type="entry name" value="SBP_bac_1"/>
    <property type="match status" value="1"/>
</dbReference>
<comment type="caution">
    <text evidence="3">The sequence shown here is derived from an EMBL/GenBank/DDBJ whole genome shotgun (WGS) entry which is preliminary data.</text>
</comment>
<organism evidence="3">
    <name type="scientific">Thermorudis peleae</name>
    <dbReference type="NCBI Taxonomy" id="1382356"/>
    <lineage>
        <taxon>Bacteria</taxon>
        <taxon>Pseudomonadati</taxon>
        <taxon>Thermomicrobiota</taxon>
        <taxon>Thermomicrobia</taxon>
        <taxon>Thermomicrobia incertae sedis</taxon>
        <taxon>Thermorudis</taxon>
    </lineage>
</organism>
<comment type="subcellular location">
    <subcellularLocation>
        <location evidence="1">Periplasm</location>
    </subcellularLocation>
</comment>
<dbReference type="SUPFAM" id="SSF53850">
    <property type="entry name" value="Periplasmic binding protein-like II"/>
    <property type="match status" value="1"/>
</dbReference>
<dbReference type="InterPro" id="IPR006311">
    <property type="entry name" value="TAT_signal"/>
</dbReference>
<evidence type="ECO:0000313" key="3">
    <source>
        <dbReference type="EMBL" id="HEG91337.1"/>
    </source>
</evidence>
<dbReference type="InterPro" id="IPR050490">
    <property type="entry name" value="Bact_solute-bd_prot1"/>
</dbReference>
<dbReference type="InterPro" id="IPR019546">
    <property type="entry name" value="TAT_signal_bac_arc"/>
</dbReference>
<comment type="similarity">
    <text evidence="2">Belongs to the bacterial solute-binding protein 1 family.</text>
</comment>
<dbReference type="InterPro" id="IPR006059">
    <property type="entry name" value="SBP"/>
</dbReference>
<dbReference type="AlphaFoldDB" id="A0A831TCI2"/>
<evidence type="ECO:0000256" key="2">
    <source>
        <dbReference type="ARBA" id="ARBA00008520"/>
    </source>
</evidence>
<reference evidence="3" key="1">
    <citation type="journal article" date="2020" name="mSystems">
        <title>Genome- and Community-Level Interaction Insights into Carbon Utilization and Element Cycling Functions of Hydrothermarchaeota in Hydrothermal Sediment.</title>
        <authorList>
            <person name="Zhou Z."/>
            <person name="Liu Y."/>
            <person name="Xu W."/>
            <person name="Pan J."/>
            <person name="Luo Z.H."/>
            <person name="Li M."/>
        </authorList>
    </citation>
    <scope>NUCLEOTIDE SEQUENCE [LARGE SCALE GENOMIC DNA]</scope>
    <source>
        <strain evidence="3">SpSt-210</strain>
    </source>
</reference>
<dbReference type="GO" id="GO:0042597">
    <property type="term" value="C:periplasmic space"/>
    <property type="evidence" value="ECO:0007669"/>
    <property type="project" value="UniProtKB-SubCell"/>
</dbReference>
<name>A0A831TCI2_9BACT</name>
<dbReference type="PROSITE" id="PS51318">
    <property type="entry name" value="TAT"/>
    <property type="match status" value="1"/>
</dbReference>
<proteinExistence type="inferred from homology"/>
<dbReference type="Gene3D" id="3.40.190.10">
    <property type="entry name" value="Periplasmic binding protein-like II"/>
    <property type="match status" value="1"/>
</dbReference>
<gene>
    <name evidence="3" type="ORF">ENP34_07835</name>
</gene>
<dbReference type="EMBL" id="DSIY01000189">
    <property type="protein sequence ID" value="HEG91337.1"/>
    <property type="molecule type" value="Genomic_DNA"/>
</dbReference>